<comment type="caution">
    <text evidence="1">The sequence shown here is derived from an EMBL/GenBank/DDBJ whole genome shotgun (WGS) entry which is preliminary data.</text>
</comment>
<proteinExistence type="predicted"/>
<protein>
    <submittedName>
        <fullName evidence="1">Uncharacterized protein</fullName>
    </submittedName>
</protein>
<gene>
    <name evidence="1" type="ORF">ENK44_15290</name>
</gene>
<organism evidence="1">
    <name type="scientific">Caldithrix abyssi</name>
    <dbReference type="NCBI Taxonomy" id="187145"/>
    <lineage>
        <taxon>Bacteria</taxon>
        <taxon>Pseudomonadati</taxon>
        <taxon>Calditrichota</taxon>
        <taxon>Calditrichia</taxon>
        <taxon>Calditrichales</taxon>
        <taxon>Calditrichaceae</taxon>
        <taxon>Caldithrix</taxon>
    </lineage>
</organism>
<dbReference type="AlphaFoldDB" id="A0A7V4U459"/>
<accession>A0A7V4U459</accession>
<dbReference type="Proteomes" id="UP000885779">
    <property type="component" value="Unassembled WGS sequence"/>
</dbReference>
<sequence length="257" mass="29770">MKNNIRRECTTPPYLAIFHNFLRINKTFAMVFLSCLFILSCGSSETVSSSKNKQEESDYFDNLEERWNKNWQKGAARVSRTMNEMRQVMSGENKTEPVNPQELAQVLPDFFSGLKPVNREAQKTELWGIKISEAVKEFQSGSSHWTIRLSVTDLGSLAGMSSLIRKDWIKNDVNIRTEEGYQKTIIYKSYRALESFNRSKNLLRYEVIINDRFLVEVQGAGTYPHKIREALEQIKWDRLRLLYTENSPSSNDGTVHP</sequence>
<dbReference type="EMBL" id="DRQG01000143">
    <property type="protein sequence ID" value="HGY57072.1"/>
    <property type="molecule type" value="Genomic_DNA"/>
</dbReference>
<name>A0A7V4U459_CALAY</name>
<evidence type="ECO:0000313" key="1">
    <source>
        <dbReference type="EMBL" id="HGY57072.1"/>
    </source>
</evidence>
<reference evidence="1" key="1">
    <citation type="journal article" date="2020" name="mSystems">
        <title>Genome- and Community-Level Interaction Insights into Carbon Utilization and Element Cycling Functions of Hydrothermarchaeota in Hydrothermal Sediment.</title>
        <authorList>
            <person name="Zhou Z."/>
            <person name="Liu Y."/>
            <person name="Xu W."/>
            <person name="Pan J."/>
            <person name="Luo Z.H."/>
            <person name="Li M."/>
        </authorList>
    </citation>
    <scope>NUCLEOTIDE SEQUENCE [LARGE SCALE GENOMIC DNA]</scope>
    <source>
        <strain evidence="1">HyVt-577</strain>
    </source>
</reference>